<feature type="binding site" evidence="2">
    <location>
        <position position="290"/>
    </location>
    <ligand>
        <name>Zn(2+)</name>
        <dbReference type="ChEBI" id="CHEBI:29105"/>
        <label>2</label>
    </ligand>
</feature>
<name>F2KQG7_ARCVS</name>
<reference evidence="5 6" key="1">
    <citation type="submission" date="2011-03" db="EMBL/GenBank/DDBJ databases">
        <title>The complete genome of Archaeoglobus veneficus SNP6.</title>
        <authorList>
            <consortium name="US DOE Joint Genome Institute (JGI-PGF)"/>
            <person name="Lucas S."/>
            <person name="Copeland A."/>
            <person name="Lapidus A."/>
            <person name="Bruce D."/>
            <person name="Goodwin L."/>
            <person name="Pitluck S."/>
            <person name="Kyrpides N."/>
            <person name="Mavromatis K."/>
            <person name="Pagani I."/>
            <person name="Ivanova N."/>
            <person name="Mikhailova N."/>
            <person name="Lu M."/>
            <person name="Detter J.C."/>
            <person name="Tapia R."/>
            <person name="Han C."/>
            <person name="Land M."/>
            <person name="Hauser L."/>
            <person name="Markowitz V."/>
            <person name="Cheng J.-F."/>
            <person name="Hugenholtz P."/>
            <person name="Woyke T."/>
            <person name="Wu D."/>
            <person name="Spring S."/>
            <person name="Brambilla E."/>
            <person name="Klenk H.-P."/>
            <person name="Eisen J.A."/>
        </authorList>
    </citation>
    <scope>NUCLEOTIDE SEQUENCE [LARGE SCALE GENOMIC DNA]</scope>
    <source>
        <strain>SNP6</strain>
    </source>
</reference>
<dbReference type="Proteomes" id="UP000008136">
    <property type="component" value="Chromosome"/>
</dbReference>
<evidence type="ECO:0000313" key="5">
    <source>
        <dbReference type="EMBL" id="AEA47700.1"/>
    </source>
</evidence>
<dbReference type="OrthoDB" id="33422at2157"/>
<dbReference type="SUPFAM" id="SSF52402">
    <property type="entry name" value="Adenine nucleotide alpha hydrolases-like"/>
    <property type="match status" value="1"/>
</dbReference>
<dbReference type="AlphaFoldDB" id="F2KQG7"/>
<keyword evidence="1" id="KW-0808">Transferase</keyword>
<dbReference type="EMBL" id="CP002588">
    <property type="protein sequence ID" value="AEA47700.1"/>
    <property type="molecule type" value="Genomic_DNA"/>
</dbReference>
<sequence>MKCKKCGKRAVEKLKPYGIALCRDCYVEFYEGLVERSFKKFGIVKRGEKVLACVSGGKDSSAMLGVLSRLSEKLDFEVEALHIDLGIGEYSKKSMKTVEELCGVLGIKLHVISVAEFGFTIDDIPKKTCSACGIVKRYLMNRYARLNGFDVVATGHTAEDIISFFFKNWLSGNFSWSEKLLPRTESFDERIVTRIRPLYDRSEKENLLYVICRGLPFLLDDCPHAPRDEWKEIVYYIESRKPGFRRNFVLNLAKYLEERVHGTVEVEEKEEYGYCKLCGEVTTFDVCAFCRLVKKFSAKP</sequence>
<dbReference type="KEGG" id="ave:Arcve_1701"/>
<dbReference type="GO" id="GO:0002144">
    <property type="term" value="C:cytosolic tRNA wobble base thiouridylase complex"/>
    <property type="evidence" value="ECO:0007669"/>
    <property type="project" value="TreeGrafter"/>
</dbReference>
<evidence type="ECO:0000259" key="3">
    <source>
        <dbReference type="Pfam" id="PF01171"/>
    </source>
</evidence>
<dbReference type="PANTHER" id="PTHR11807:SF12">
    <property type="entry name" value="CYTOPLASMIC TRNA 2-THIOLATION PROTEIN 1"/>
    <property type="match status" value="1"/>
</dbReference>
<feature type="domain" description="tRNA(Ile)-lysidine/2-thiocytidine synthase N-terminal" evidence="3">
    <location>
        <begin position="49"/>
        <end position="220"/>
    </location>
</feature>
<dbReference type="GeneID" id="10394827"/>
<organism evidence="5 6">
    <name type="scientific">Archaeoglobus veneficus (strain DSM 11195 / SNP6)</name>
    <dbReference type="NCBI Taxonomy" id="693661"/>
    <lineage>
        <taxon>Archaea</taxon>
        <taxon>Methanobacteriati</taxon>
        <taxon>Methanobacteriota</taxon>
        <taxon>Archaeoglobi</taxon>
        <taxon>Archaeoglobales</taxon>
        <taxon>Archaeoglobaceae</taxon>
        <taxon>Archaeoglobus</taxon>
    </lineage>
</organism>
<accession>F2KQG7</accession>
<keyword evidence="2" id="KW-0479">Metal-binding</keyword>
<dbReference type="InterPro" id="IPR035107">
    <property type="entry name" value="tRNA_thiolation_TtcA_Ctu1"/>
</dbReference>
<dbReference type="GO" id="GO:0002143">
    <property type="term" value="P:tRNA wobble position uridine thiolation"/>
    <property type="evidence" value="ECO:0007669"/>
    <property type="project" value="TreeGrafter"/>
</dbReference>
<dbReference type="Gene3D" id="3.40.50.620">
    <property type="entry name" value="HUPs"/>
    <property type="match status" value="1"/>
</dbReference>
<feature type="binding site" evidence="2">
    <location>
        <position position="25"/>
    </location>
    <ligand>
        <name>Zn(2+)</name>
        <dbReference type="ChEBI" id="CHEBI:29105"/>
        <label>1</label>
    </ligand>
</feature>
<feature type="binding site" evidence="2">
    <location>
        <position position="278"/>
    </location>
    <ligand>
        <name>Zn(2+)</name>
        <dbReference type="ChEBI" id="CHEBI:29105"/>
        <label>2</label>
    </ligand>
</feature>
<protein>
    <submittedName>
        <fullName evidence="5">PP-loop domain protein</fullName>
    </submittedName>
</protein>
<keyword evidence="6" id="KW-1185">Reference proteome</keyword>
<evidence type="ECO:0000256" key="2">
    <source>
        <dbReference type="PIRSR" id="PIRSR004976-50"/>
    </source>
</evidence>
<dbReference type="STRING" id="693661.Arcve_1701"/>
<evidence type="ECO:0000256" key="1">
    <source>
        <dbReference type="ARBA" id="ARBA00022679"/>
    </source>
</evidence>
<proteinExistence type="predicted"/>
<feature type="binding site" evidence="2">
    <location>
        <position position="3"/>
    </location>
    <ligand>
        <name>Zn(2+)</name>
        <dbReference type="ChEBI" id="CHEBI:29105"/>
        <label>1</label>
    </ligand>
</feature>
<keyword evidence="2" id="KW-0862">Zinc</keyword>
<evidence type="ECO:0000259" key="4">
    <source>
        <dbReference type="Pfam" id="PF22082"/>
    </source>
</evidence>
<dbReference type="InterPro" id="IPR011063">
    <property type="entry name" value="TilS/TtcA_N"/>
</dbReference>
<gene>
    <name evidence="5" type="ordered locus">Arcve_1701</name>
</gene>
<feature type="binding site" evidence="2">
    <location>
        <position position="22"/>
    </location>
    <ligand>
        <name>Zn(2+)</name>
        <dbReference type="ChEBI" id="CHEBI:29105"/>
        <label>1</label>
    </ligand>
</feature>
<dbReference type="GO" id="GO:0046872">
    <property type="term" value="F:metal ion binding"/>
    <property type="evidence" value="ECO:0007669"/>
    <property type="project" value="UniProtKB-KW"/>
</dbReference>
<dbReference type="InterPro" id="IPR054306">
    <property type="entry name" value="TtuA-like_LIM_N"/>
</dbReference>
<feature type="binding site" evidence="2">
    <location>
        <position position="275"/>
    </location>
    <ligand>
        <name>Zn(2+)</name>
        <dbReference type="ChEBI" id="CHEBI:29105"/>
        <label>2</label>
    </ligand>
</feature>
<dbReference type="HOGENOM" id="CLU_026481_1_1_2"/>
<dbReference type="PANTHER" id="PTHR11807">
    <property type="entry name" value="ATPASES OF THE PP SUPERFAMILY-RELATED"/>
    <property type="match status" value="1"/>
</dbReference>
<dbReference type="RefSeq" id="WP_013684356.1">
    <property type="nucleotide sequence ID" value="NC_015320.1"/>
</dbReference>
<evidence type="ECO:0000313" key="6">
    <source>
        <dbReference type="Proteomes" id="UP000008136"/>
    </source>
</evidence>
<dbReference type="InterPro" id="IPR014729">
    <property type="entry name" value="Rossmann-like_a/b/a_fold"/>
</dbReference>
<dbReference type="Pfam" id="PF01171">
    <property type="entry name" value="ATP_bind_3"/>
    <property type="match status" value="1"/>
</dbReference>
<feature type="domain" description="2-thiouridine synthetase TtuA-like N-terminal LIM" evidence="4">
    <location>
        <begin position="2"/>
        <end position="26"/>
    </location>
</feature>
<feature type="binding site" evidence="2">
    <location>
        <position position="287"/>
    </location>
    <ligand>
        <name>Zn(2+)</name>
        <dbReference type="ChEBI" id="CHEBI:29105"/>
        <label>2</label>
    </ligand>
</feature>
<dbReference type="eggNOG" id="arCOG00042">
    <property type="taxonomic scope" value="Archaea"/>
</dbReference>
<dbReference type="PIRSF" id="PIRSF004976">
    <property type="entry name" value="ATPase_YdaO"/>
    <property type="match status" value="1"/>
</dbReference>
<feature type="binding site" evidence="2">
    <location>
        <position position="6"/>
    </location>
    <ligand>
        <name>Zn(2+)</name>
        <dbReference type="ChEBI" id="CHEBI:29105"/>
        <label>1</label>
    </ligand>
</feature>
<dbReference type="Pfam" id="PF22082">
    <property type="entry name" value="TtuA_LIM_N"/>
    <property type="match status" value="1"/>
</dbReference>
<dbReference type="GO" id="GO:0016740">
    <property type="term" value="F:transferase activity"/>
    <property type="evidence" value="ECO:0007669"/>
    <property type="project" value="UniProtKB-KW"/>
</dbReference>
<dbReference type="GO" id="GO:0000049">
    <property type="term" value="F:tRNA binding"/>
    <property type="evidence" value="ECO:0007669"/>
    <property type="project" value="TreeGrafter"/>
</dbReference>